<dbReference type="PANTHER" id="PTHR43948:SF10">
    <property type="entry name" value="MRJ, ISOFORM E"/>
    <property type="match status" value="1"/>
</dbReference>
<gene>
    <name evidence="3" type="ORF">LMXM_34_4040</name>
</gene>
<feature type="region of interest" description="Disordered" evidence="1">
    <location>
        <begin position="178"/>
        <end position="219"/>
    </location>
</feature>
<evidence type="ECO:0000259" key="2">
    <source>
        <dbReference type="PROSITE" id="PS50076"/>
    </source>
</evidence>
<dbReference type="Gene3D" id="1.10.287.110">
    <property type="entry name" value="DnaJ domain"/>
    <property type="match status" value="1"/>
</dbReference>
<feature type="domain" description="J" evidence="2">
    <location>
        <begin position="4"/>
        <end position="109"/>
    </location>
</feature>
<dbReference type="KEGG" id="lmi:LMXM_34_4040"/>
<dbReference type="VEuPathDB" id="TriTrypDB:LmxM.34.4040"/>
<dbReference type="Pfam" id="PF00226">
    <property type="entry name" value="DnaJ"/>
    <property type="match status" value="1"/>
</dbReference>
<dbReference type="PRINTS" id="PR00625">
    <property type="entry name" value="JDOMAIN"/>
</dbReference>
<feature type="region of interest" description="Disordered" evidence="1">
    <location>
        <begin position="265"/>
        <end position="303"/>
    </location>
</feature>
<dbReference type="SUPFAM" id="SSF46565">
    <property type="entry name" value="Chaperone J-domain"/>
    <property type="match status" value="1"/>
</dbReference>
<proteinExistence type="predicted"/>
<dbReference type="GeneID" id="13451116"/>
<protein>
    <recommendedName>
        <fullName evidence="2">J domain-containing protein</fullName>
    </recommendedName>
</protein>
<dbReference type="OMA" id="RDFTDIQ"/>
<dbReference type="PANTHER" id="PTHR43948">
    <property type="entry name" value="DNAJ HOMOLOG SUBFAMILY B"/>
    <property type="match status" value="1"/>
</dbReference>
<dbReference type="GO" id="GO:0044183">
    <property type="term" value="F:protein folding chaperone"/>
    <property type="evidence" value="ECO:0007669"/>
    <property type="project" value="TreeGrafter"/>
</dbReference>
<name>E9B6T2_LEIMU</name>
<evidence type="ECO:0000256" key="1">
    <source>
        <dbReference type="SAM" id="MobiDB-lite"/>
    </source>
</evidence>
<evidence type="ECO:0000313" key="4">
    <source>
        <dbReference type="Proteomes" id="UP000007259"/>
    </source>
</evidence>
<dbReference type="OrthoDB" id="442087at2759"/>
<dbReference type="AlphaFoldDB" id="E9B6T2"/>
<evidence type="ECO:0000313" key="3">
    <source>
        <dbReference type="EMBL" id="CBZ30955.1"/>
    </source>
</evidence>
<dbReference type="PROSITE" id="PS00636">
    <property type="entry name" value="DNAJ_1"/>
    <property type="match status" value="1"/>
</dbReference>
<feature type="compositionally biased region" description="Basic and acidic residues" evidence="1">
    <location>
        <begin position="265"/>
        <end position="286"/>
    </location>
</feature>
<reference evidence="3 4" key="1">
    <citation type="journal article" date="2011" name="Genome Res.">
        <title>Chromosome and gene copy number variation allow major structural change between species and strains of Leishmania.</title>
        <authorList>
            <person name="Rogers M.B."/>
            <person name="Hilley J.D."/>
            <person name="Dickens N.J."/>
            <person name="Wilkes J."/>
            <person name="Bates P.A."/>
            <person name="Depledge D.P."/>
            <person name="Harris D."/>
            <person name="Her Y."/>
            <person name="Herzyk P."/>
            <person name="Imamura H."/>
            <person name="Otto T.D."/>
            <person name="Sanders M."/>
            <person name="Seeger K."/>
            <person name="Dujardin J.C."/>
            <person name="Berriman M."/>
            <person name="Smith D.F."/>
            <person name="Hertz-Fowler C."/>
            <person name="Mottram J.C."/>
        </authorList>
    </citation>
    <scope>NUCLEOTIDE SEQUENCE [LARGE SCALE GENOMIC DNA]</scope>
    <source>
        <strain evidence="3 4">MHOM/GT/2001/U1103</strain>
    </source>
</reference>
<dbReference type="SMART" id="SM00271">
    <property type="entry name" value="DnaJ"/>
    <property type="match status" value="1"/>
</dbReference>
<dbReference type="InterPro" id="IPR036869">
    <property type="entry name" value="J_dom_sf"/>
</dbReference>
<feature type="region of interest" description="Disordered" evidence="1">
    <location>
        <begin position="144"/>
        <end position="164"/>
    </location>
</feature>
<dbReference type="CDD" id="cd06257">
    <property type="entry name" value="DnaJ"/>
    <property type="match status" value="1"/>
</dbReference>
<dbReference type="PROSITE" id="PS50076">
    <property type="entry name" value="DNAJ_2"/>
    <property type="match status" value="1"/>
</dbReference>
<dbReference type="InterPro" id="IPR001623">
    <property type="entry name" value="DnaJ_domain"/>
</dbReference>
<feature type="region of interest" description="Disordered" evidence="1">
    <location>
        <begin position="339"/>
        <end position="362"/>
    </location>
</feature>
<dbReference type="GO" id="GO:0005634">
    <property type="term" value="C:nucleus"/>
    <property type="evidence" value="ECO:0007669"/>
    <property type="project" value="TreeGrafter"/>
</dbReference>
<dbReference type="RefSeq" id="XP_003879399.1">
    <property type="nucleotide sequence ID" value="XM_003879350.1"/>
</dbReference>
<feature type="compositionally biased region" description="Basic residues" evidence="1">
    <location>
        <begin position="345"/>
        <end position="354"/>
    </location>
</feature>
<sequence>MLKDYYAILDVLPHASGEEIRRAFKRLALQFHPDKIGSGAATEETSTVDADKHRVATKGGENASANASVARSNVAAVSCQPLSRDFTDIQEAYEVLGDVARRYLYDMNYQELLAAQQQRRQEDQKRCDAHARAVAEAALQAFERERLQQQQQQQQSPQPRNTNTFSTMESSIAAVGLRTNAPGPSLPQHAAPPSLGRGAEDTSVASPSLPPDDAPQHRRPCQVLGSAEKEKGSHCSLGDIECDASGGGGLSQARWCFTAPTRSREVGSRPKECRGKRQGCERDASERLTSSQAQRRLSGPDATRARHHMETTVPAVFVLSSSAPFCWGETVAQTCPSVVEPSGSRGRRWHRHSAPRNGGETEEPELPMEYYYQRSIERTLRVFFGAPHVE</sequence>
<dbReference type="GO" id="GO:0051082">
    <property type="term" value="F:unfolded protein binding"/>
    <property type="evidence" value="ECO:0007669"/>
    <property type="project" value="TreeGrafter"/>
</dbReference>
<dbReference type="GO" id="GO:0005737">
    <property type="term" value="C:cytoplasm"/>
    <property type="evidence" value="ECO:0007669"/>
    <property type="project" value="TreeGrafter"/>
</dbReference>
<dbReference type="PhylomeDB" id="E9B6T2"/>
<organism evidence="3 4">
    <name type="scientific">Leishmania mexicana (strain MHOM/GT/2001/U1103)</name>
    <dbReference type="NCBI Taxonomy" id="929439"/>
    <lineage>
        <taxon>Eukaryota</taxon>
        <taxon>Discoba</taxon>
        <taxon>Euglenozoa</taxon>
        <taxon>Kinetoplastea</taxon>
        <taxon>Metakinetoplastina</taxon>
        <taxon>Trypanosomatida</taxon>
        <taxon>Trypanosomatidae</taxon>
        <taxon>Leishmaniinae</taxon>
        <taxon>Leishmania</taxon>
    </lineage>
</organism>
<dbReference type="InterPro" id="IPR018253">
    <property type="entry name" value="DnaJ_domain_CS"/>
</dbReference>
<accession>E9B6T2</accession>
<dbReference type="GO" id="GO:0051087">
    <property type="term" value="F:protein-folding chaperone binding"/>
    <property type="evidence" value="ECO:0007669"/>
    <property type="project" value="TreeGrafter"/>
</dbReference>
<dbReference type="Proteomes" id="UP000007259">
    <property type="component" value="Chromosome 34"/>
</dbReference>
<dbReference type="EMBL" id="FR799587">
    <property type="protein sequence ID" value="CBZ30955.1"/>
    <property type="molecule type" value="Genomic_DNA"/>
</dbReference>
<keyword evidence="4" id="KW-1185">Reference proteome</keyword>